<proteinExistence type="predicted"/>
<dbReference type="EMBL" id="GL988041">
    <property type="protein sequence ID" value="EGS21102.1"/>
    <property type="molecule type" value="Genomic_DNA"/>
</dbReference>
<dbReference type="Proteomes" id="UP000008066">
    <property type="component" value="Unassembled WGS sequence"/>
</dbReference>
<dbReference type="GeneID" id="18256981"/>
<feature type="region of interest" description="Disordered" evidence="1">
    <location>
        <begin position="1"/>
        <end position="53"/>
    </location>
</feature>
<feature type="compositionally biased region" description="Low complexity" evidence="1">
    <location>
        <begin position="12"/>
        <end position="23"/>
    </location>
</feature>
<feature type="compositionally biased region" description="Polar residues" evidence="1">
    <location>
        <begin position="493"/>
        <end position="502"/>
    </location>
</feature>
<sequence length="519" mass="58183">MFSLLFGRPWGQQQSQPEEAAQAMPVHSSLAGSAAPETHSNVSTQASSAVAGGNSGYSVDACTTTITSPGSGSVNVGKPKPRDAWRPEAQEPTHPAGALFTQALPIAGAEKKLATEPDIPRSAPIDIPLAGSRDHPRLWHQQAMRGAFSDDIPRPPRRVHPQGGVRVVLPRLGTNQPSNLSAPTSVVEEGQFNQASPANEIQPLCIDDLPEAVINGEEEDKENHQYETVDLPDGRTHVVGGLVEETYEQQTILFAQQLPANHPEAQPGFGMSSARHPFFIWPPPDLHESNKELDRELAKYAPVLKPFDPNFLEKYVDGYTKETRAFCQAMNESNLEIVVQHQQVKALEQRCDMMEKHRTDLVALRCRPQNQRLFHFFGQRIRETDYEIQAVKKELEKRRRALKQTIAYAGELVANAGRWDFDLPNAIDEHRFREIKEAEEKERIGAEIEQGMLTGVYGPLKEQPKRTQDAVKDFTKRFFDEREKKKPREKTPNWRQQNLPVNTPSLLTALFAQEKAQQS</sequence>
<dbReference type="AlphaFoldDB" id="G0S855"/>
<evidence type="ECO:0000313" key="2">
    <source>
        <dbReference type="EMBL" id="EGS21102.1"/>
    </source>
</evidence>
<dbReference type="RefSeq" id="XP_006693398.1">
    <property type="nucleotide sequence ID" value="XM_006693335.1"/>
</dbReference>
<feature type="region of interest" description="Disordered" evidence="1">
    <location>
        <begin position="479"/>
        <end position="502"/>
    </location>
</feature>
<feature type="compositionally biased region" description="Polar residues" evidence="1">
    <location>
        <begin position="65"/>
        <end position="74"/>
    </location>
</feature>
<accession>G0S855</accession>
<keyword evidence="3" id="KW-1185">Reference proteome</keyword>
<gene>
    <name evidence="2" type="ORF">CTHT_0029430</name>
</gene>
<feature type="compositionally biased region" description="Basic and acidic residues" evidence="1">
    <location>
        <begin position="80"/>
        <end position="91"/>
    </location>
</feature>
<evidence type="ECO:0000313" key="3">
    <source>
        <dbReference type="Proteomes" id="UP000008066"/>
    </source>
</evidence>
<dbReference type="HOGENOM" id="CLU_524775_0_0_1"/>
<organism evidence="3">
    <name type="scientific">Chaetomium thermophilum (strain DSM 1495 / CBS 144.50 / IMI 039719)</name>
    <name type="common">Thermochaetoides thermophila</name>
    <dbReference type="NCBI Taxonomy" id="759272"/>
    <lineage>
        <taxon>Eukaryota</taxon>
        <taxon>Fungi</taxon>
        <taxon>Dikarya</taxon>
        <taxon>Ascomycota</taxon>
        <taxon>Pezizomycotina</taxon>
        <taxon>Sordariomycetes</taxon>
        <taxon>Sordariomycetidae</taxon>
        <taxon>Sordariales</taxon>
        <taxon>Chaetomiaceae</taxon>
        <taxon>Thermochaetoides</taxon>
    </lineage>
</organism>
<feature type="compositionally biased region" description="Polar residues" evidence="1">
    <location>
        <begin position="38"/>
        <end position="48"/>
    </location>
</feature>
<feature type="compositionally biased region" description="Basic and acidic residues" evidence="1">
    <location>
        <begin position="479"/>
        <end position="492"/>
    </location>
</feature>
<reference evidence="2 3" key="1">
    <citation type="journal article" date="2011" name="Cell">
        <title>Insight into structure and assembly of the nuclear pore complex by utilizing the genome of a eukaryotic thermophile.</title>
        <authorList>
            <person name="Amlacher S."/>
            <person name="Sarges P."/>
            <person name="Flemming D."/>
            <person name="van Noort V."/>
            <person name="Kunze R."/>
            <person name="Devos D.P."/>
            <person name="Arumugam M."/>
            <person name="Bork P."/>
            <person name="Hurt E."/>
        </authorList>
    </citation>
    <scope>NUCLEOTIDE SEQUENCE [LARGE SCALE GENOMIC DNA]</scope>
    <source>
        <strain evidence="3">DSM 1495 / CBS 144.50 / IMI 039719</strain>
    </source>
</reference>
<evidence type="ECO:0000256" key="1">
    <source>
        <dbReference type="SAM" id="MobiDB-lite"/>
    </source>
</evidence>
<protein>
    <submittedName>
        <fullName evidence="2">Uncharacterized protein</fullName>
    </submittedName>
</protein>
<dbReference type="KEGG" id="cthr:CTHT_0029430"/>
<name>G0S855_CHATD</name>
<feature type="region of interest" description="Disordered" evidence="1">
    <location>
        <begin position="65"/>
        <end position="92"/>
    </location>
</feature>